<dbReference type="CDD" id="cd03524">
    <property type="entry name" value="RPA2_OBF_family"/>
    <property type="match status" value="1"/>
</dbReference>
<gene>
    <name evidence="6" type="ORF">AWRI4620_LOCUS7829</name>
</gene>
<name>A0A9N8KTZ1_9PEZI</name>
<dbReference type="Proteomes" id="UP000745764">
    <property type="component" value="Unassembled WGS sequence"/>
</dbReference>
<dbReference type="GO" id="GO:0000781">
    <property type="term" value="C:chromosome, telomeric region"/>
    <property type="evidence" value="ECO:0007669"/>
    <property type="project" value="UniProtKB-SubCell"/>
</dbReference>
<evidence type="ECO:0000256" key="2">
    <source>
        <dbReference type="ARBA" id="ARBA00022454"/>
    </source>
</evidence>
<feature type="region of interest" description="Disordered" evidence="4">
    <location>
        <begin position="404"/>
        <end position="430"/>
    </location>
</feature>
<dbReference type="AlphaFoldDB" id="A0A9N8KTZ1"/>
<evidence type="ECO:0000313" key="6">
    <source>
        <dbReference type="EMBL" id="CAD0113574.1"/>
    </source>
</evidence>
<keyword evidence="7" id="KW-1185">Reference proteome</keyword>
<evidence type="ECO:0000256" key="3">
    <source>
        <dbReference type="ARBA" id="ARBA00022895"/>
    </source>
</evidence>
<evidence type="ECO:0000259" key="5">
    <source>
        <dbReference type="Pfam" id="PF10451"/>
    </source>
</evidence>
<dbReference type="InterPro" id="IPR018856">
    <property type="entry name" value="Stn1_N"/>
</dbReference>
<comment type="subcellular location">
    <subcellularLocation>
        <location evidence="1">Chromosome</location>
        <location evidence="1">Telomere</location>
    </subcellularLocation>
</comment>
<feature type="compositionally biased region" description="Gly residues" evidence="4">
    <location>
        <begin position="64"/>
        <end position="74"/>
    </location>
</feature>
<feature type="compositionally biased region" description="Low complexity" evidence="4">
    <location>
        <begin position="1"/>
        <end position="18"/>
    </location>
</feature>
<sequence>PYGYQNQQNQGQYGYQPPAGLWRLSAGSSPPQYGDNQQQHQYGGSQYGDNQYNQQYGAPAHGGFQHGQYGGPEYGGPAPPQHQAYGQYPPSDPSHQFPQQGAYNQNPPPQDPNNPYGNQQHQQSQYGPTDPAAGQEGDRGLMGAVAGGLGGGLLGNKAGHGIIGTIAGAFLGSKAEDNTEVVSNTTANTRTTTRSGRGTRTAIPAVPVHNAKYFFASPTYNKWVKLTAADVHALREVPGFEGQYVFFHLNHPIRFVYLVAPVVAIQEIPNTKFLILTLDDSSGSCIDVKIERVDSARIIPDSTSNTTVANVNIDTPFNSNTEVKIDGQVVDIATVLKVKCTIGSFRGVKQLVLKRCNVIKDTTEEAAAWESLAHFKRDVLAKPWMLDAAEQVALDAQLQQEAIKEQEEERRERRSQRAHQKREELRAERRQAREEVREQKRLAAEQKFNQGALI</sequence>
<feature type="compositionally biased region" description="Basic and acidic residues" evidence="4">
    <location>
        <begin position="421"/>
        <end position="430"/>
    </location>
</feature>
<dbReference type="OrthoDB" id="77828at2759"/>
<keyword evidence="2" id="KW-0158">Chromosome</keyword>
<feature type="non-terminal residue" evidence="6">
    <location>
        <position position="1"/>
    </location>
</feature>
<dbReference type="EMBL" id="CAINUL010000016">
    <property type="protein sequence ID" value="CAD0113574.1"/>
    <property type="molecule type" value="Genomic_DNA"/>
</dbReference>
<feature type="domain" description="CST complex subunit Stn1 N-terminal" evidence="5">
    <location>
        <begin position="243"/>
        <end position="425"/>
    </location>
</feature>
<feature type="compositionally biased region" description="Low complexity" evidence="4">
    <location>
        <begin position="37"/>
        <end position="57"/>
    </location>
</feature>
<organism evidence="6 7">
    <name type="scientific">Aureobasidium uvarum</name>
    <dbReference type="NCBI Taxonomy" id="2773716"/>
    <lineage>
        <taxon>Eukaryota</taxon>
        <taxon>Fungi</taxon>
        <taxon>Dikarya</taxon>
        <taxon>Ascomycota</taxon>
        <taxon>Pezizomycotina</taxon>
        <taxon>Dothideomycetes</taxon>
        <taxon>Dothideomycetidae</taxon>
        <taxon>Dothideales</taxon>
        <taxon>Saccotheciaceae</taxon>
        <taxon>Aureobasidium</taxon>
    </lineage>
</organism>
<keyword evidence="3" id="KW-0779">Telomere</keyword>
<dbReference type="Pfam" id="PF10451">
    <property type="entry name" value="Stn1"/>
    <property type="match status" value="1"/>
</dbReference>
<proteinExistence type="predicted"/>
<protein>
    <recommendedName>
        <fullName evidence="5">CST complex subunit Stn1 N-terminal domain-containing protein</fullName>
    </recommendedName>
</protein>
<feature type="region of interest" description="Disordered" evidence="4">
    <location>
        <begin position="1"/>
        <end position="140"/>
    </location>
</feature>
<accession>A0A9N8KTZ1</accession>
<dbReference type="InterPro" id="IPR012340">
    <property type="entry name" value="NA-bd_OB-fold"/>
</dbReference>
<feature type="compositionally biased region" description="Polar residues" evidence="4">
    <location>
        <begin position="26"/>
        <end position="36"/>
    </location>
</feature>
<feature type="non-terminal residue" evidence="6">
    <location>
        <position position="454"/>
    </location>
</feature>
<comment type="caution">
    <text evidence="6">The sequence shown here is derived from an EMBL/GenBank/DDBJ whole genome shotgun (WGS) entry which is preliminary data.</text>
</comment>
<dbReference type="Gene3D" id="2.40.50.140">
    <property type="entry name" value="Nucleic acid-binding proteins"/>
    <property type="match status" value="1"/>
</dbReference>
<evidence type="ECO:0000256" key="1">
    <source>
        <dbReference type="ARBA" id="ARBA00004574"/>
    </source>
</evidence>
<evidence type="ECO:0000313" key="7">
    <source>
        <dbReference type="Proteomes" id="UP000745764"/>
    </source>
</evidence>
<reference evidence="6" key="1">
    <citation type="submission" date="2020-06" db="EMBL/GenBank/DDBJ databases">
        <authorList>
            <person name="Onetto C."/>
        </authorList>
    </citation>
    <scope>NUCLEOTIDE SEQUENCE</scope>
</reference>
<feature type="compositionally biased region" description="Polar residues" evidence="4">
    <location>
        <begin position="93"/>
        <end position="103"/>
    </location>
</feature>
<evidence type="ECO:0000256" key="4">
    <source>
        <dbReference type="SAM" id="MobiDB-lite"/>
    </source>
</evidence>